<dbReference type="PROSITE" id="PS50975">
    <property type="entry name" value="ATP_GRASP"/>
    <property type="match status" value="1"/>
</dbReference>
<sequence length="342" mass="35579">MAPLKVFAFDYVMEGGQTARALPRAFTQQGEMLIDALVADLETVPGVEVCTMATLRGPGPGLAPPGPSFAERFAACVQTADAVWPLAPESDGLLENLSRDILRGKRILLGSAPGAVRVAASKFKVARALAEGGVPTVPTYRPHAALPAGEGAWVVKPDDGAGCVDTRLFSNRAAALAWIRTSAVQGYILQPFVAGKLGSLSLLCCDGAARLLARNQERVVVHDNRFHFLGSTVNGLIDADGALERLAQQVAAALPTLWGYVGVDIILTDRGAVVLDVNPRLTAAYAGLHASIGCNPAGLVIDLLKGPAMPALPTRRRVVSVDVGSVDAGSFDAGSFEPSAPT</sequence>
<dbReference type="RefSeq" id="WP_379778809.1">
    <property type="nucleotide sequence ID" value="NZ_JBHSMU010000002.1"/>
</dbReference>
<dbReference type="Gene3D" id="2.30.36.100">
    <property type="match status" value="1"/>
</dbReference>
<keyword evidence="4" id="KW-1185">Reference proteome</keyword>
<evidence type="ECO:0000256" key="1">
    <source>
        <dbReference type="PROSITE-ProRule" id="PRU00409"/>
    </source>
</evidence>
<dbReference type="InterPro" id="IPR040803">
    <property type="entry name" value="MfnD_preATP-grasp"/>
</dbReference>
<dbReference type="Gene3D" id="3.30.470.20">
    <property type="entry name" value="ATP-grasp fold, B domain"/>
    <property type="match status" value="1"/>
</dbReference>
<organism evidence="3 4">
    <name type="scientific">Massilia niabensis</name>
    <dbReference type="NCBI Taxonomy" id="544910"/>
    <lineage>
        <taxon>Bacteria</taxon>
        <taxon>Pseudomonadati</taxon>
        <taxon>Pseudomonadota</taxon>
        <taxon>Betaproteobacteria</taxon>
        <taxon>Burkholderiales</taxon>
        <taxon>Oxalobacteraceae</taxon>
        <taxon>Telluria group</taxon>
        <taxon>Massilia</taxon>
    </lineage>
</organism>
<evidence type="ECO:0000313" key="4">
    <source>
        <dbReference type="Proteomes" id="UP001596050"/>
    </source>
</evidence>
<keyword evidence="1" id="KW-0547">Nucleotide-binding</keyword>
<dbReference type="Proteomes" id="UP001596050">
    <property type="component" value="Unassembled WGS sequence"/>
</dbReference>
<protein>
    <submittedName>
        <fullName evidence="3">ATP-grasp domain-containing protein</fullName>
    </submittedName>
</protein>
<dbReference type="EMBL" id="JBHSMU010000002">
    <property type="protein sequence ID" value="MFC5458217.1"/>
    <property type="molecule type" value="Genomic_DNA"/>
</dbReference>
<dbReference type="SUPFAM" id="SSF56059">
    <property type="entry name" value="Glutathione synthetase ATP-binding domain-like"/>
    <property type="match status" value="1"/>
</dbReference>
<keyword evidence="1" id="KW-0067">ATP-binding</keyword>
<dbReference type="InterPro" id="IPR003806">
    <property type="entry name" value="ATP-grasp_PylC-type"/>
</dbReference>
<gene>
    <name evidence="3" type="ORF">ACFPN5_00160</name>
</gene>
<dbReference type="PIRSF" id="PIRSF016766">
    <property type="entry name" value="UCP016766_ATPgrasp"/>
    <property type="match status" value="1"/>
</dbReference>
<dbReference type="InterPro" id="IPR024710">
    <property type="entry name" value="MfnD"/>
</dbReference>
<evidence type="ECO:0000259" key="2">
    <source>
        <dbReference type="PROSITE" id="PS50975"/>
    </source>
</evidence>
<comment type="caution">
    <text evidence="3">The sequence shown here is derived from an EMBL/GenBank/DDBJ whole genome shotgun (WGS) entry which is preliminary data.</text>
</comment>
<dbReference type="InterPro" id="IPR011761">
    <property type="entry name" value="ATP-grasp"/>
</dbReference>
<reference evidence="4" key="1">
    <citation type="journal article" date="2019" name="Int. J. Syst. Evol. Microbiol.">
        <title>The Global Catalogue of Microorganisms (GCM) 10K type strain sequencing project: providing services to taxonomists for standard genome sequencing and annotation.</title>
        <authorList>
            <consortium name="The Broad Institute Genomics Platform"/>
            <consortium name="The Broad Institute Genome Sequencing Center for Infectious Disease"/>
            <person name="Wu L."/>
            <person name="Ma J."/>
        </authorList>
    </citation>
    <scope>NUCLEOTIDE SEQUENCE [LARGE SCALE GENOMIC DNA]</scope>
    <source>
        <strain evidence="4">KACC 12649</strain>
    </source>
</reference>
<name>A0ABW0KZD4_9BURK</name>
<dbReference type="Gene3D" id="3.40.50.11770">
    <property type="match status" value="1"/>
</dbReference>
<accession>A0ABW0KZD4</accession>
<evidence type="ECO:0000313" key="3">
    <source>
        <dbReference type="EMBL" id="MFC5458217.1"/>
    </source>
</evidence>
<proteinExistence type="predicted"/>
<feature type="domain" description="ATP-grasp" evidence="2">
    <location>
        <begin position="126"/>
        <end position="305"/>
    </location>
</feature>
<dbReference type="Pfam" id="PF18301">
    <property type="entry name" value="preATP-grasp_3"/>
    <property type="match status" value="1"/>
</dbReference>
<dbReference type="Pfam" id="PF02655">
    <property type="entry name" value="ATP-grasp_3"/>
    <property type="match status" value="1"/>
</dbReference>